<proteinExistence type="predicted"/>
<evidence type="ECO:0000313" key="3">
    <source>
        <dbReference type="Proteomes" id="UP000749646"/>
    </source>
</evidence>
<evidence type="ECO:0000259" key="1">
    <source>
        <dbReference type="Pfam" id="PF23948"/>
    </source>
</evidence>
<dbReference type="InterPro" id="IPR056251">
    <property type="entry name" value="Arm_rpt_dom"/>
</dbReference>
<feature type="domain" description="Arm-like repeat" evidence="1">
    <location>
        <begin position="187"/>
        <end position="345"/>
    </location>
</feature>
<name>A0A9P6M0D5_9FUNG</name>
<comment type="caution">
    <text evidence="2">The sequence shown here is derived from an EMBL/GenBank/DDBJ whole genome shotgun (WGS) entry which is preliminary data.</text>
</comment>
<dbReference type="OrthoDB" id="2435592at2759"/>
<feature type="non-terminal residue" evidence="2">
    <location>
        <position position="347"/>
    </location>
</feature>
<reference evidence="2" key="1">
    <citation type="journal article" date="2020" name="Fungal Divers.">
        <title>Resolving the Mortierellaceae phylogeny through synthesis of multi-gene phylogenetics and phylogenomics.</title>
        <authorList>
            <person name="Vandepol N."/>
            <person name="Liber J."/>
            <person name="Desiro A."/>
            <person name="Na H."/>
            <person name="Kennedy M."/>
            <person name="Barry K."/>
            <person name="Grigoriev I.V."/>
            <person name="Miller A.N."/>
            <person name="O'Donnell K."/>
            <person name="Stajich J.E."/>
            <person name="Bonito G."/>
        </authorList>
    </citation>
    <scope>NUCLEOTIDE SEQUENCE</scope>
    <source>
        <strain evidence="2">MES-2147</strain>
    </source>
</reference>
<keyword evidence="3" id="KW-1185">Reference proteome</keyword>
<dbReference type="AlphaFoldDB" id="A0A9P6M0D5"/>
<organism evidence="2 3">
    <name type="scientific">Modicella reniformis</name>
    <dbReference type="NCBI Taxonomy" id="1440133"/>
    <lineage>
        <taxon>Eukaryota</taxon>
        <taxon>Fungi</taxon>
        <taxon>Fungi incertae sedis</taxon>
        <taxon>Mucoromycota</taxon>
        <taxon>Mortierellomycotina</taxon>
        <taxon>Mortierellomycetes</taxon>
        <taxon>Mortierellales</taxon>
        <taxon>Mortierellaceae</taxon>
        <taxon>Modicella</taxon>
    </lineage>
</organism>
<accession>A0A9P6M0D5</accession>
<protein>
    <recommendedName>
        <fullName evidence="1">Arm-like repeat domain-containing protein</fullName>
    </recommendedName>
</protein>
<gene>
    <name evidence="2" type="ORF">BGZ65_002441</name>
</gene>
<evidence type="ECO:0000313" key="2">
    <source>
        <dbReference type="EMBL" id="KAF9956836.1"/>
    </source>
</evidence>
<dbReference type="Pfam" id="PF23948">
    <property type="entry name" value="ARM_5"/>
    <property type="match status" value="1"/>
</dbReference>
<dbReference type="EMBL" id="JAAAHW010006658">
    <property type="protein sequence ID" value="KAF9956836.1"/>
    <property type="molecule type" value="Genomic_DNA"/>
</dbReference>
<dbReference type="Proteomes" id="UP000749646">
    <property type="component" value="Unassembled WGS sequence"/>
</dbReference>
<sequence length="347" mass="38455">MKSDDIVSSPRDNLSPGQSLKLATIYLELATIYLENANSEADNDIALVLCHNIEALLIVANRDGHEAVRDGVDAAYISLREVIVNVRCRIGAQTNNKKAGNTVPSVEGTLNSAVDSMAKKPPHKRPPNVAVVSPHIFAENISPPTIVSKLPEADERLENTSQLACCLSILRHYLLDETLKPMGRNWLQAVENDSDEQERIKLLATDVVREFKNGDHNDAKAISEVVCLSPALEKDAFRGLLIQFCAGITKCNLVDLHQLDGLARLIQGADPDYLEADDLVKILDLLSKRLEDTHQQSPRHIYQLTMTASRVLDAMADTKVKDLDREKLHEPLSSYLNALRELSEPYL</sequence>